<dbReference type="EMBL" id="QGLM01000005">
    <property type="protein sequence ID" value="PXY96703.1"/>
    <property type="molecule type" value="Genomic_DNA"/>
</dbReference>
<dbReference type="InterPro" id="IPR050708">
    <property type="entry name" value="T6SS_VgrG/RHS"/>
</dbReference>
<feature type="compositionally biased region" description="Basic and acidic residues" evidence="1">
    <location>
        <begin position="272"/>
        <end position="282"/>
    </location>
</feature>
<evidence type="ECO:0000256" key="1">
    <source>
        <dbReference type="SAM" id="MobiDB-lite"/>
    </source>
</evidence>
<dbReference type="NCBIfam" id="TIGR01643">
    <property type="entry name" value="YD_repeat_2x"/>
    <property type="match status" value="3"/>
</dbReference>
<dbReference type="PANTHER" id="PTHR32305">
    <property type="match status" value="1"/>
</dbReference>
<evidence type="ECO:0000313" key="3">
    <source>
        <dbReference type="EMBL" id="PXY96703.1"/>
    </source>
</evidence>
<dbReference type="Pfam" id="PF03527">
    <property type="entry name" value="RHS"/>
    <property type="match status" value="1"/>
</dbReference>
<dbReference type="InterPro" id="IPR031325">
    <property type="entry name" value="RHS_repeat"/>
</dbReference>
<dbReference type="PANTHER" id="PTHR32305:SF15">
    <property type="entry name" value="PROTEIN RHSA-RELATED"/>
    <property type="match status" value="1"/>
</dbReference>
<name>A0A318MW29_FRIPE</name>
<feature type="domain" description="RHS protein conserved region" evidence="2">
    <location>
        <begin position="457"/>
        <end position="491"/>
    </location>
</feature>
<dbReference type="InterPro" id="IPR022385">
    <property type="entry name" value="Rhs_assc_core"/>
</dbReference>
<evidence type="ECO:0000259" key="2">
    <source>
        <dbReference type="Pfam" id="PF03527"/>
    </source>
</evidence>
<dbReference type="PRINTS" id="PR00394">
    <property type="entry name" value="RHSPROTEIN"/>
</dbReference>
<dbReference type="InterPro" id="IPR001826">
    <property type="entry name" value="RHS"/>
</dbReference>
<proteinExistence type="predicted"/>
<gene>
    <name evidence="3" type="ORF">DKK76_02655</name>
</gene>
<dbReference type="Proteomes" id="UP000247838">
    <property type="component" value="Unassembled WGS sequence"/>
</dbReference>
<dbReference type="NCBIfam" id="TIGR03696">
    <property type="entry name" value="Rhs_assc_core"/>
    <property type="match status" value="1"/>
</dbReference>
<comment type="caution">
    <text evidence="3">The sequence shown here is derived from an EMBL/GenBank/DDBJ whole genome shotgun (WGS) entry which is preliminary data.</text>
</comment>
<sequence length="710" mass="81907">MFDGRYIVWDYDNNDRIIKRTEYGDTRNPKTALVTTYQWDNRGRLSSRVLPDGQTIDYRYDGFGRLSEIDDGQWPLVWQYDKCGRITQEHQGFSSQYFDYDPAGRLFRTRMPDGNILTYHYQGENVSQIDLNGQTLSSHQWEHGQEIRRHMGRFGELTCRHQFDERGRLRQQTLQLHQTLSKPIERRYDYNVVGELTQITDNYKGIKTFTYDLKSRIATASHKPYTGLTLSDKPGYDDVNGYRGYDEQFRFDGADNLFSHDMPLDSLKQFEVSHAKTSRQDDSPTPQHKAQHVDGQPAVKAIHANRLMLWADRHYQYDEFGNLIRERRGKRQHTEHCFTWDGQHRLIEFKKIRHYHDAHDPQFHETVVSCYRYTYDAFGRRISKTDMQTGDKTLFFWLGDKLLTECHADDANFHPSVVNNERDKANNYRCRSYVYTPDGHGFSPLAQINGRGRGGEIYYYFNDHLGTPQELVTAQGEIVWSAVYKSYGNLAIDYQTVPQPLRLPGQYFDEESGLHYNRHRYYDPHCARYISQDPIGLAGGENAYSYVANPISRIDPLGLNEVCPGTKAIGVPATQSKNPLNPVQQYDAYGNEIVYRTMSQKQYEKFLNTGVMPATTETSVSPVLGYSSKYDGVTIKITVKPGTFSELEKIGIAANSAAAKELPNLSTQTGKWMDTNTRFKVEGGQMTTQLGQGKGIEIFNKNIVHFEKVQ</sequence>
<feature type="region of interest" description="Disordered" evidence="1">
    <location>
        <begin position="272"/>
        <end position="295"/>
    </location>
</feature>
<dbReference type="Gene3D" id="2.180.10.10">
    <property type="entry name" value="RHS repeat-associated core"/>
    <property type="match status" value="2"/>
</dbReference>
<protein>
    <recommendedName>
        <fullName evidence="2">RHS protein conserved region domain-containing protein</fullName>
    </recommendedName>
</protein>
<dbReference type="AlphaFoldDB" id="A0A318MW29"/>
<dbReference type="InterPro" id="IPR006530">
    <property type="entry name" value="YD"/>
</dbReference>
<reference evidence="3 4" key="1">
    <citation type="submission" date="2018-05" db="EMBL/GenBank/DDBJ databases">
        <title>Reference genomes for bee gut microbiota database.</title>
        <authorList>
            <person name="Ellegaard K.M."/>
        </authorList>
    </citation>
    <scope>NUCLEOTIDE SEQUENCE [LARGE SCALE GENOMIC DNA]</scope>
    <source>
        <strain evidence="3 4">ESL0167</strain>
    </source>
</reference>
<dbReference type="Pfam" id="PF05593">
    <property type="entry name" value="RHS_repeat"/>
    <property type="match status" value="1"/>
</dbReference>
<accession>A0A318MW29</accession>
<organism evidence="3 4">
    <name type="scientific">Frischella perrara</name>
    <dbReference type="NCBI Taxonomy" id="1267021"/>
    <lineage>
        <taxon>Bacteria</taxon>
        <taxon>Pseudomonadati</taxon>
        <taxon>Pseudomonadota</taxon>
        <taxon>Gammaproteobacteria</taxon>
        <taxon>Orbales</taxon>
        <taxon>Orbaceae</taxon>
        <taxon>Frischella</taxon>
    </lineage>
</organism>
<evidence type="ECO:0000313" key="4">
    <source>
        <dbReference type="Proteomes" id="UP000247838"/>
    </source>
</evidence>